<keyword evidence="4" id="KW-0963">Cytoplasm</keyword>
<reference evidence="6" key="1">
    <citation type="journal article" date="2019" name="Int. J. Syst. Evol. Microbiol.">
        <title>The Global Catalogue of Microorganisms (GCM) 10K type strain sequencing project: providing services to taxonomists for standard genome sequencing and annotation.</title>
        <authorList>
            <consortium name="The Broad Institute Genomics Platform"/>
            <consortium name="The Broad Institute Genome Sequencing Center for Infectious Disease"/>
            <person name="Wu L."/>
            <person name="Ma J."/>
        </authorList>
    </citation>
    <scope>NUCLEOTIDE SEQUENCE [LARGE SCALE GENOMIC DNA]</scope>
    <source>
        <strain evidence="6">NBRC 15640</strain>
    </source>
</reference>
<proteinExistence type="inferred from homology"/>
<comment type="cofactor">
    <cofactor evidence="1 4">
        <name>a divalent metal cation</name>
        <dbReference type="ChEBI" id="CHEBI:60240"/>
    </cofactor>
</comment>
<comment type="caution">
    <text evidence="5">The sequence shown here is derived from an EMBL/GenBank/DDBJ whole genome shotgun (WGS) entry which is preliminary data.</text>
</comment>
<protein>
    <recommendedName>
        <fullName evidence="4">dTTP/UTP pyrophosphatase</fullName>
        <shortName evidence="4">dTTPase/UTPase</shortName>
        <ecNumber evidence="4">3.6.1.9</ecNumber>
    </recommendedName>
    <alternativeName>
        <fullName evidence="4">Nucleoside triphosphate pyrophosphatase</fullName>
    </alternativeName>
    <alternativeName>
        <fullName evidence="4">Nucleotide pyrophosphatase</fullName>
        <shortName evidence="4">Nucleotide PPase</shortName>
    </alternativeName>
</protein>
<evidence type="ECO:0000256" key="2">
    <source>
        <dbReference type="ARBA" id="ARBA00022801"/>
    </source>
</evidence>
<feature type="site" description="Important for substrate specificity" evidence="4">
    <location>
        <position position="75"/>
    </location>
</feature>
<comment type="caution">
    <text evidence="4">Lacks conserved residue(s) required for the propagation of feature annotation.</text>
</comment>
<dbReference type="NCBIfam" id="TIGR00172">
    <property type="entry name" value="maf"/>
    <property type="match status" value="1"/>
</dbReference>
<dbReference type="InterPro" id="IPR029001">
    <property type="entry name" value="ITPase-like_fam"/>
</dbReference>
<accession>A0AAV5NP49</accession>
<evidence type="ECO:0000256" key="3">
    <source>
        <dbReference type="ARBA" id="ARBA00023080"/>
    </source>
</evidence>
<dbReference type="PANTHER" id="PTHR43213">
    <property type="entry name" value="BIFUNCTIONAL DTTP/UTP PYROPHOSPHATASE/METHYLTRANSFERASE PROTEIN-RELATED"/>
    <property type="match status" value="1"/>
</dbReference>
<evidence type="ECO:0000313" key="5">
    <source>
        <dbReference type="EMBL" id="GLQ72038.1"/>
    </source>
</evidence>
<dbReference type="GO" id="GO:0009117">
    <property type="term" value="P:nucleotide metabolic process"/>
    <property type="evidence" value="ECO:0007669"/>
    <property type="project" value="UniProtKB-KW"/>
</dbReference>
<name>A0AAV5NP49_9VIBR</name>
<feature type="site" description="Important for substrate specificity" evidence="4">
    <location>
        <position position="16"/>
    </location>
</feature>
<keyword evidence="6" id="KW-1185">Reference proteome</keyword>
<dbReference type="RefSeq" id="WP_126607990.1">
    <property type="nucleotide sequence ID" value="NZ_AP025144.1"/>
</dbReference>
<dbReference type="Pfam" id="PF02545">
    <property type="entry name" value="Maf"/>
    <property type="match status" value="1"/>
</dbReference>
<keyword evidence="3 4" id="KW-0546">Nucleotide metabolism</keyword>
<dbReference type="EMBL" id="BSNX01000011">
    <property type="protein sequence ID" value="GLQ72038.1"/>
    <property type="molecule type" value="Genomic_DNA"/>
</dbReference>
<dbReference type="CDD" id="cd00555">
    <property type="entry name" value="Maf"/>
    <property type="match status" value="1"/>
</dbReference>
<comment type="catalytic activity">
    <reaction evidence="4">
        <text>dTTP + H2O = dTMP + diphosphate + H(+)</text>
        <dbReference type="Rhea" id="RHEA:28534"/>
        <dbReference type="ChEBI" id="CHEBI:15377"/>
        <dbReference type="ChEBI" id="CHEBI:15378"/>
        <dbReference type="ChEBI" id="CHEBI:33019"/>
        <dbReference type="ChEBI" id="CHEBI:37568"/>
        <dbReference type="ChEBI" id="CHEBI:63528"/>
        <dbReference type="EC" id="3.6.1.9"/>
    </reaction>
</comment>
<evidence type="ECO:0000313" key="6">
    <source>
        <dbReference type="Proteomes" id="UP001156690"/>
    </source>
</evidence>
<comment type="similarity">
    <text evidence="4">Belongs to the Maf family. YhdE subfamily.</text>
</comment>
<dbReference type="Proteomes" id="UP001156690">
    <property type="component" value="Unassembled WGS sequence"/>
</dbReference>
<comment type="catalytic activity">
    <reaction evidence="4">
        <text>UTP + H2O = UMP + diphosphate + H(+)</text>
        <dbReference type="Rhea" id="RHEA:29395"/>
        <dbReference type="ChEBI" id="CHEBI:15377"/>
        <dbReference type="ChEBI" id="CHEBI:15378"/>
        <dbReference type="ChEBI" id="CHEBI:33019"/>
        <dbReference type="ChEBI" id="CHEBI:46398"/>
        <dbReference type="ChEBI" id="CHEBI:57865"/>
        <dbReference type="EC" id="3.6.1.9"/>
    </reaction>
</comment>
<evidence type="ECO:0000256" key="1">
    <source>
        <dbReference type="ARBA" id="ARBA00001968"/>
    </source>
</evidence>
<comment type="function">
    <text evidence="4">Nucleoside triphosphate pyrophosphatase that hydrolyzes dTTP and UTP. May have a dual role in cell division arrest and in preventing the incorporation of modified nucleotides into cellular nucleic acids.</text>
</comment>
<dbReference type="GO" id="GO:0005737">
    <property type="term" value="C:cytoplasm"/>
    <property type="evidence" value="ECO:0007669"/>
    <property type="project" value="UniProtKB-SubCell"/>
</dbReference>
<comment type="subcellular location">
    <subcellularLocation>
        <location evidence="4">Cytoplasm</location>
    </subcellularLocation>
</comment>
<dbReference type="AlphaFoldDB" id="A0AAV5NP49"/>
<dbReference type="GO" id="GO:0047429">
    <property type="term" value="F:nucleoside triphosphate diphosphatase activity"/>
    <property type="evidence" value="ECO:0007669"/>
    <property type="project" value="UniProtKB-EC"/>
</dbReference>
<organism evidence="5 6">
    <name type="scientific">Vibrio penaeicida</name>
    <dbReference type="NCBI Taxonomy" id="104609"/>
    <lineage>
        <taxon>Bacteria</taxon>
        <taxon>Pseudomonadati</taxon>
        <taxon>Pseudomonadota</taxon>
        <taxon>Gammaproteobacteria</taxon>
        <taxon>Vibrionales</taxon>
        <taxon>Vibrionaceae</taxon>
        <taxon>Vibrio</taxon>
    </lineage>
</organism>
<feature type="site" description="Important for substrate specificity" evidence="4">
    <location>
        <position position="157"/>
    </location>
</feature>
<dbReference type="EC" id="3.6.1.9" evidence="4"/>
<feature type="active site" description="Proton acceptor" evidence="4">
    <location>
        <position position="74"/>
    </location>
</feature>
<dbReference type="HAMAP" id="MF_00528">
    <property type="entry name" value="Maf"/>
    <property type="match status" value="1"/>
</dbReference>
<dbReference type="PANTHER" id="PTHR43213:SF5">
    <property type="entry name" value="BIFUNCTIONAL DTTP_UTP PYROPHOSPHATASE_METHYLTRANSFERASE PROTEIN-RELATED"/>
    <property type="match status" value="1"/>
</dbReference>
<sequence>MSQTERRLTLASSSPRRKELLGKLGYPFDTVSPDILEEKSESESVSQYVVRLAKEKAQAGLLMTDQADIVIGSDTIVVIDGEALEKPENFECSRTMLSRLSGRSHQVLTAVTVLDKTRSESVLVETNVWFKSLSEQEITSYWETGEPCDKAGSYGIQGIGGKFISRIEGSYHAVMGLPLMETDQLLHKFF</sequence>
<gene>
    <name evidence="5" type="ORF">GCM10007932_13980</name>
</gene>
<dbReference type="PIRSF" id="PIRSF006305">
    <property type="entry name" value="Maf"/>
    <property type="match status" value="1"/>
</dbReference>
<keyword evidence="2 4" id="KW-0378">Hydrolase</keyword>
<dbReference type="Gene3D" id="3.90.950.10">
    <property type="match status" value="1"/>
</dbReference>
<evidence type="ECO:0000256" key="4">
    <source>
        <dbReference type="HAMAP-Rule" id="MF_00528"/>
    </source>
</evidence>
<dbReference type="InterPro" id="IPR003697">
    <property type="entry name" value="Maf-like"/>
</dbReference>
<dbReference type="SUPFAM" id="SSF52972">
    <property type="entry name" value="ITPase-like"/>
    <property type="match status" value="1"/>
</dbReference>